<dbReference type="InterPro" id="IPR032710">
    <property type="entry name" value="NTF2-like_dom_sf"/>
</dbReference>
<evidence type="ECO:0000259" key="2">
    <source>
        <dbReference type="Pfam" id="PF17775"/>
    </source>
</evidence>
<accession>A0A126T4F9</accession>
<dbReference type="Pfam" id="PF17775">
    <property type="entry name" value="YchJ_M-like"/>
    <property type="match status" value="1"/>
</dbReference>
<evidence type="ECO:0000313" key="3">
    <source>
        <dbReference type="EMBL" id="AMK76981.1"/>
    </source>
</evidence>
<dbReference type="SUPFAM" id="SSF103642">
    <property type="entry name" value="Sec-C motif"/>
    <property type="match status" value="1"/>
</dbReference>
<dbReference type="OrthoDB" id="21421at2"/>
<name>A0A126T4F9_9GAMM</name>
<feature type="compositionally biased region" description="Low complexity" evidence="1">
    <location>
        <begin position="154"/>
        <end position="164"/>
    </location>
</feature>
<evidence type="ECO:0000313" key="4">
    <source>
        <dbReference type="Proteomes" id="UP000030512"/>
    </source>
</evidence>
<dbReference type="PANTHER" id="PTHR33747:SF1">
    <property type="entry name" value="ADENYLATE CYCLASE-ASSOCIATED CAP C-TERMINAL DOMAIN-CONTAINING PROTEIN"/>
    <property type="match status" value="1"/>
</dbReference>
<reference evidence="3 4" key="1">
    <citation type="journal article" date="2015" name="Environ. Microbiol.">
        <title>Methane oxidation coupled to nitrate reduction under hypoxia by the Gammaproteobacterium Methylomonas denitrificans, sp. nov. type strain FJG1.</title>
        <authorList>
            <person name="Kits K.D."/>
            <person name="Klotz M.G."/>
            <person name="Stein L.Y."/>
        </authorList>
    </citation>
    <scope>NUCLEOTIDE SEQUENCE [LARGE SCALE GENOMIC DNA]</scope>
    <source>
        <strain evidence="3 4">FJG1</strain>
    </source>
</reference>
<dbReference type="Pfam" id="PF02810">
    <property type="entry name" value="SEC-C"/>
    <property type="match status" value="2"/>
</dbReference>
<proteinExistence type="predicted"/>
<dbReference type="PANTHER" id="PTHR33747">
    <property type="entry name" value="UPF0225 PROTEIN SCO1677"/>
    <property type="match status" value="1"/>
</dbReference>
<dbReference type="EMBL" id="CP014476">
    <property type="protein sequence ID" value="AMK76981.1"/>
    <property type="molecule type" value="Genomic_DNA"/>
</dbReference>
<keyword evidence="4" id="KW-1185">Reference proteome</keyword>
<dbReference type="KEGG" id="mdn:JT25_010855"/>
<feature type="region of interest" description="Disordered" evidence="1">
    <location>
        <begin position="145"/>
        <end position="164"/>
    </location>
</feature>
<gene>
    <name evidence="3" type="ORF">JT25_010855</name>
</gene>
<dbReference type="Proteomes" id="UP000030512">
    <property type="component" value="Chromosome"/>
</dbReference>
<dbReference type="Gene3D" id="3.10.450.50">
    <property type="match status" value="1"/>
</dbReference>
<organism evidence="3 4">
    <name type="scientific">Methylomonas denitrificans</name>
    <dbReference type="NCBI Taxonomy" id="1538553"/>
    <lineage>
        <taxon>Bacteria</taxon>
        <taxon>Pseudomonadati</taxon>
        <taxon>Pseudomonadota</taxon>
        <taxon>Gammaproteobacteria</taxon>
        <taxon>Methylococcales</taxon>
        <taxon>Methylococcaceae</taxon>
        <taxon>Methylomonas</taxon>
    </lineage>
</organism>
<dbReference type="RefSeq" id="WP_036276098.1">
    <property type="nucleotide sequence ID" value="NZ_CP014476.1"/>
</dbReference>
<dbReference type="InterPro" id="IPR048469">
    <property type="entry name" value="YchJ-like_M"/>
</dbReference>
<feature type="domain" description="YchJ-like middle NTF2-like" evidence="2">
    <location>
        <begin position="27"/>
        <end position="123"/>
    </location>
</feature>
<evidence type="ECO:0000256" key="1">
    <source>
        <dbReference type="SAM" id="MobiDB-lite"/>
    </source>
</evidence>
<sequence>MTLCPCGSKLDYAECCGPIIDGALAPTAEALMRSRYTAFVQRKLDHIERTHAPEIKDDFNRAEAERMAEECEWRSLEIRNATETGDTAQVEFTIKFRRDKQDRVQTELASFRRENGEWLYVSGDLNPKVTQRVVSKVGRNDPCPCGSGKKAKKCCGTTTELEQE</sequence>
<dbReference type="InterPro" id="IPR004027">
    <property type="entry name" value="SEC_C_motif"/>
</dbReference>
<dbReference type="SUPFAM" id="SSF54427">
    <property type="entry name" value="NTF2-like"/>
    <property type="match status" value="1"/>
</dbReference>
<protein>
    <recommendedName>
        <fullName evidence="2">YchJ-like middle NTF2-like domain-containing protein</fullName>
    </recommendedName>
</protein>
<dbReference type="AlphaFoldDB" id="A0A126T4F9"/>